<dbReference type="PRINTS" id="PR00819">
    <property type="entry name" value="CBXCFQXSUPER"/>
</dbReference>
<dbReference type="InterPro" id="IPR027417">
    <property type="entry name" value="P-loop_NTPase"/>
</dbReference>
<sequence length="367" mass="39880">MSGLVLPKGRCQRKLGEEEAATAALGGRDGCAGAAVARERQEVLDWAQACIDELVGLVDAKERFRLWRNAFEVSRRGVEHGGAVTSCAENQMVFLGAPGTAKRTFARVIGEVLFGWGTIARPGITEVSANDIIMGDLSRSAARRMKDVCDEARGGVLFFDEAYRLDPDTEDHSSCGVEAINTLQACMAAYRDELVVIVAGYARPMQEFLAAHVGLAGRFPVTVSFASYTPEEVVAIARRFAGREHLVVEDAAWDLLRVEAARLRSISYGSGTLLDIAGNARYAREVIGVCQRARVRRLHRRAPSPRDLRQLVCTDPCVLHISAADMGRAIAASRPAAGISEYRRVFPSAEIQEAPTLSATEHEGQRP</sequence>
<dbReference type="CDD" id="cd00009">
    <property type="entry name" value="AAA"/>
    <property type="match status" value="1"/>
</dbReference>
<comment type="similarity">
    <text evidence="1">Belongs to the CbxX/CfxQ family.</text>
</comment>
<dbReference type="InterPro" id="IPR003959">
    <property type="entry name" value="ATPase_AAA_core"/>
</dbReference>
<evidence type="ECO:0000256" key="3">
    <source>
        <dbReference type="ARBA" id="ARBA00022840"/>
    </source>
</evidence>
<dbReference type="Pfam" id="PF00004">
    <property type="entry name" value="AAA"/>
    <property type="match status" value="1"/>
</dbReference>
<feature type="domain" description="ATPase AAA-type core" evidence="4">
    <location>
        <begin position="92"/>
        <end position="223"/>
    </location>
</feature>
<comment type="caution">
    <text evidence="5">The sequence shown here is derived from an EMBL/GenBank/DDBJ whole genome shotgun (WGS) entry which is preliminary data.</text>
</comment>
<dbReference type="PANTHER" id="PTHR43392">
    <property type="entry name" value="AAA-TYPE ATPASE FAMILY PROTEIN / ANKYRIN REPEAT FAMILY PROTEIN"/>
    <property type="match status" value="1"/>
</dbReference>
<keyword evidence="3" id="KW-0067">ATP-binding</keyword>
<dbReference type="PANTHER" id="PTHR43392:SF2">
    <property type="entry name" value="AAA-TYPE ATPASE FAMILY PROTEIN _ ANKYRIN REPEAT FAMILY PROTEIN"/>
    <property type="match status" value="1"/>
</dbReference>
<dbReference type="Gene3D" id="1.10.8.60">
    <property type="match status" value="1"/>
</dbReference>
<proteinExistence type="inferred from homology"/>
<dbReference type="Proteomes" id="UP000243140">
    <property type="component" value="Unassembled WGS sequence"/>
</dbReference>
<dbReference type="EMBL" id="MVHV01000016">
    <property type="protein sequence ID" value="ORA80660.1"/>
    <property type="molecule type" value="Genomic_DNA"/>
</dbReference>
<evidence type="ECO:0000313" key="5">
    <source>
        <dbReference type="EMBL" id="ORA80660.1"/>
    </source>
</evidence>
<reference evidence="5 6" key="1">
    <citation type="submission" date="2017-02" db="EMBL/GenBank/DDBJ databases">
        <title>The new phylogeny of genus Mycobacterium.</title>
        <authorList>
            <person name="Tortoli E."/>
            <person name="Trovato A."/>
            <person name="Cirillo D.M."/>
        </authorList>
    </citation>
    <scope>NUCLEOTIDE SEQUENCE [LARGE SCALE GENOMIC DNA]</scope>
    <source>
        <strain evidence="5 6">IP1130001</strain>
    </source>
</reference>
<evidence type="ECO:0000259" key="4">
    <source>
        <dbReference type="Pfam" id="PF00004"/>
    </source>
</evidence>
<keyword evidence="6" id="KW-1185">Reference proteome</keyword>
<name>A0ABX3SPE2_MYCMA</name>
<dbReference type="InterPro" id="IPR050773">
    <property type="entry name" value="CbxX/CfxQ_RuBisCO_ESX"/>
</dbReference>
<dbReference type="Gene3D" id="3.40.50.300">
    <property type="entry name" value="P-loop containing nucleotide triphosphate hydrolases"/>
    <property type="match status" value="1"/>
</dbReference>
<protein>
    <recommendedName>
        <fullName evidence="4">ATPase AAA-type core domain-containing protein</fullName>
    </recommendedName>
</protein>
<dbReference type="SUPFAM" id="SSF52540">
    <property type="entry name" value="P-loop containing nucleoside triphosphate hydrolases"/>
    <property type="match status" value="1"/>
</dbReference>
<evidence type="ECO:0000256" key="1">
    <source>
        <dbReference type="ARBA" id="ARBA00010378"/>
    </source>
</evidence>
<evidence type="ECO:0000256" key="2">
    <source>
        <dbReference type="ARBA" id="ARBA00022741"/>
    </source>
</evidence>
<gene>
    <name evidence="5" type="ORF">BST29_16095</name>
</gene>
<keyword evidence="2" id="KW-0547">Nucleotide-binding</keyword>
<organism evidence="5 6">
    <name type="scientific">Mycobacterium malmoense</name>
    <dbReference type="NCBI Taxonomy" id="1780"/>
    <lineage>
        <taxon>Bacteria</taxon>
        <taxon>Bacillati</taxon>
        <taxon>Actinomycetota</taxon>
        <taxon>Actinomycetes</taxon>
        <taxon>Mycobacteriales</taxon>
        <taxon>Mycobacteriaceae</taxon>
        <taxon>Mycobacterium</taxon>
    </lineage>
</organism>
<evidence type="ECO:0000313" key="6">
    <source>
        <dbReference type="Proteomes" id="UP000243140"/>
    </source>
</evidence>
<dbReference type="InterPro" id="IPR000641">
    <property type="entry name" value="CbxX/CfxQ"/>
</dbReference>
<accession>A0ABX3SPE2</accession>